<evidence type="ECO:0000256" key="1">
    <source>
        <dbReference type="SAM" id="Phobius"/>
    </source>
</evidence>
<keyword evidence="1" id="KW-0472">Membrane</keyword>
<reference evidence="3" key="1">
    <citation type="submission" date="2015-05" db="EMBL/GenBank/DDBJ databases">
        <authorList>
            <person name="Rovetto F."/>
            <person name="Cocolin L."/>
            <person name="Illeghems K."/>
            <person name="Van Nieuwerburgh F."/>
            <person name="Houf K."/>
        </authorList>
    </citation>
    <scope>NUCLEOTIDE SEQUENCE [LARGE SCALE GENOMIC DNA]</scope>
    <source>
        <strain evidence="3">DU22</strain>
    </source>
</reference>
<evidence type="ECO:0000313" key="3">
    <source>
        <dbReference type="Proteomes" id="UP000093281"/>
    </source>
</evidence>
<dbReference type="STRING" id="544718.AAX25_01710"/>
<proteinExistence type="predicted"/>
<sequence>MINRLITSLILTSIIISIPIYMILSVPKYPIINSSISKEQISNNINKIIKENSKKFSFENMDNKKQLIKYEESLYLLAKNLDNCKTKECLIEEYNNFMDDWVADSLKVEIRYYAMSIEYGVVGNLLSQSFPWLYQYL</sequence>
<comment type="caution">
    <text evidence="2">The sequence shown here is derived from an EMBL/GenBank/DDBJ whole genome shotgun (WGS) entry which is preliminary data.</text>
</comment>
<evidence type="ECO:0000313" key="2">
    <source>
        <dbReference type="EMBL" id="OCL97906.1"/>
    </source>
</evidence>
<dbReference type="OrthoDB" id="9920879at2"/>
<gene>
    <name evidence="2" type="ORF">AAX29_01757</name>
</gene>
<dbReference type="AlphaFoldDB" id="A0A1C0B5B4"/>
<keyword evidence="1" id="KW-1133">Transmembrane helix</keyword>
<dbReference type="Proteomes" id="UP000093281">
    <property type="component" value="Unassembled WGS sequence"/>
</dbReference>
<dbReference type="RefSeq" id="WP_066174203.1">
    <property type="nucleotide sequence ID" value="NZ_LCUJ01000008.1"/>
</dbReference>
<name>A0A1C0B5B4_9BACT</name>
<accession>A0A1C0B5B4</accession>
<dbReference type="EMBL" id="LCUJ01000008">
    <property type="protein sequence ID" value="OCL97906.1"/>
    <property type="molecule type" value="Genomic_DNA"/>
</dbReference>
<feature type="transmembrane region" description="Helical" evidence="1">
    <location>
        <begin position="6"/>
        <end position="24"/>
    </location>
</feature>
<protein>
    <submittedName>
        <fullName evidence="2">Uncharacterized protein</fullName>
    </submittedName>
</protein>
<keyword evidence="1" id="KW-0812">Transmembrane</keyword>
<organism evidence="2 3">
    <name type="scientific">Aliarcobacter thereius</name>
    <dbReference type="NCBI Taxonomy" id="544718"/>
    <lineage>
        <taxon>Bacteria</taxon>
        <taxon>Pseudomonadati</taxon>
        <taxon>Campylobacterota</taxon>
        <taxon>Epsilonproteobacteria</taxon>
        <taxon>Campylobacterales</taxon>
        <taxon>Arcobacteraceae</taxon>
        <taxon>Aliarcobacter</taxon>
    </lineage>
</organism>